<comment type="caution">
    <text evidence="2">The sequence shown here is derived from an EMBL/GenBank/DDBJ whole genome shotgun (WGS) entry which is preliminary data.</text>
</comment>
<name>A0A4S3JSR3_9EURO</name>
<reference evidence="2 3" key="1">
    <citation type="submission" date="2019-03" db="EMBL/GenBank/DDBJ databases">
        <title>The genome sequence of a newly discovered highly antifungal drug resistant Aspergillus species, Aspergillus tanneri NIH 1004.</title>
        <authorList>
            <person name="Mounaud S."/>
            <person name="Singh I."/>
            <person name="Joardar V."/>
            <person name="Pakala S."/>
            <person name="Pakala S."/>
            <person name="Venepally P."/>
            <person name="Hoover J."/>
            <person name="Nierman W."/>
            <person name="Chung J."/>
            <person name="Losada L."/>
        </authorList>
    </citation>
    <scope>NUCLEOTIDE SEQUENCE [LARGE SCALE GENOMIC DNA]</scope>
    <source>
        <strain evidence="2 3">NIH1004</strain>
    </source>
</reference>
<evidence type="ECO:0000313" key="2">
    <source>
        <dbReference type="EMBL" id="THC98889.1"/>
    </source>
</evidence>
<gene>
    <name evidence="2" type="ORF">EYZ11_001667</name>
</gene>
<dbReference type="EMBL" id="SOSA01000032">
    <property type="protein sequence ID" value="THC98889.1"/>
    <property type="molecule type" value="Genomic_DNA"/>
</dbReference>
<proteinExistence type="predicted"/>
<dbReference type="Proteomes" id="UP000308092">
    <property type="component" value="Unassembled WGS sequence"/>
</dbReference>
<organism evidence="2 3">
    <name type="scientific">Aspergillus tanneri</name>
    <dbReference type="NCBI Taxonomy" id="1220188"/>
    <lineage>
        <taxon>Eukaryota</taxon>
        <taxon>Fungi</taxon>
        <taxon>Dikarya</taxon>
        <taxon>Ascomycota</taxon>
        <taxon>Pezizomycotina</taxon>
        <taxon>Eurotiomycetes</taxon>
        <taxon>Eurotiomycetidae</taxon>
        <taxon>Eurotiales</taxon>
        <taxon>Aspergillaceae</taxon>
        <taxon>Aspergillus</taxon>
        <taxon>Aspergillus subgen. Circumdati</taxon>
    </lineage>
</organism>
<protein>
    <submittedName>
        <fullName evidence="2">Uncharacterized protein</fullName>
    </submittedName>
</protein>
<dbReference type="VEuPathDB" id="FungiDB:EYZ11_001667"/>
<evidence type="ECO:0000256" key="1">
    <source>
        <dbReference type="SAM" id="MobiDB-lite"/>
    </source>
</evidence>
<sequence>MSTHRNMPSPKDHWLKIFRTGSYHTRFSSLSRHREETGSPKRCTAGHGVTFGTHYA</sequence>
<keyword evidence="3" id="KW-1185">Reference proteome</keyword>
<evidence type="ECO:0000313" key="3">
    <source>
        <dbReference type="Proteomes" id="UP000308092"/>
    </source>
</evidence>
<dbReference type="AlphaFoldDB" id="A0A4S3JSR3"/>
<accession>A0A4S3JSR3</accession>
<feature type="region of interest" description="Disordered" evidence="1">
    <location>
        <begin position="27"/>
        <end position="56"/>
    </location>
</feature>